<dbReference type="EMBL" id="JAJBZT010000006">
    <property type="protein sequence ID" value="MCB6184409.1"/>
    <property type="molecule type" value="Genomic_DNA"/>
</dbReference>
<proteinExistence type="predicted"/>
<gene>
    <name evidence="9" type="primary">holB</name>
    <name evidence="9" type="ORF">LIN78_12715</name>
</gene>
<evidence type="ECO:0000256" key="1">
    <source>
        <dbReference type="ARBA" id="ARBA00012417"/>
    </source>
</evidence>
<dbReference type="Pfam" id="PF09115">
    <property type="entry name" value="DNApol3-delta_C"/>
    <property type="match status" value="1"/>
</dbReference>
<dbReference type="EC" id="2.7.7.7" evidence="1"/>
<evidence type="ECO:0000259" key="8">
    <source>
        <dbReference type="Pfam" id="PF09115"/>
    </source>
</evidence>
<dbReference type="InterPro" id="IPR050238">
    <property type="entry name" value="DNA_Rep/Repair_Clamp_Loader"/>
</dbReference>
<name>A0ABS8D872_9NEIS</name>
<dbReference type="PANTHER" id="PTHR11669">
    <property type="entry name" value="REPLICATION FACTOR C / DNA POLYMERASE III GAMMA-TAU SUBUNIT"/>
    <property type="match status" value="1"/>
</dbReference>
<sequence length="349" mass="39211">MDETDGVAVVKPRIFEWHKTVWDSLIHRQDRLPHAILFHGPTGSGKKEFAEAFAMHLLCEAPSSNGEACGVCNGCNWFLQGHHPDFRKILPPAEMATDEDADVSKRSGLWISIEAIRELESFVQLTSHRSGRKVVFLPMADRLNVAAANALLKTLEEPPNNVVFVLVCEQLSRLLPTIRSRCQKVALPPPDREDALAWLSVEKTLDASVLDLAGGMPLQAIKYRQMPEYDHLNGVLDWLVNPLMQGKDPVRMAAEWSKINLSILHDWLSKWLYDLIMGCSGNIPRYFSSRHQDIFDLTAKLSLSGLITLSSSVAEDKRILNHPLNTKLVLENWLLGYYALIAKSQRSVS</sequence>
<comment type="catalytic activity">
    <reaction evidence="7">
        <text>DNA(n) + a 2'-deoxyribonucleoside 5'-triphosphate = DNA(n+1) + diphosphate</text>
        <dbReference type="Rhea" id="RHEA:22508"/>
        <dbReference type="Rhea" id="RHEA-COMP:17339"/>
        <dbReference type="Rhea" id="RHEA-COMP:17340"/>
        <dbReference type="ChEBI" id="CHEBI:33019"/>
        <dbReference type="ChEBI" id="CHEBI:61560"/>
        <dbReference type="ChEBI" id="CHEBI:173112"/>
        <dbReference type="EC" id="2.7.7.7"/>
    </reaction>
</comment>
<feature type="domain" description="DNA polymerase III delta subunit C-terminal" evidence="8">
    <location>
        <begin position="244"/>
        <end position="335"/>
    </location>
</feature>
<dbReference type="RefSeq" id="WP_227181218.1">
    <property type="nucleotide sequence ID" value="NZ_JAJBZT010000006.1"/>
</dbReference>
<reference evidence="9" key="1">
    <citation type="submission" date="2021-10" db="EMBL/GenBank/DDBJ databases">
        <title>The complete genome sequence of Leeia sp. TBRC 13508.</title>
        <authorList>
            <person name="Charoenyingcharoen P."/>
            <person name="Yukphan P."/>
        </authorList>
    </citation>
    <scope>NUCLEOTIDE SEQUENCE</scope>
    <source>
        <strain evidence="9">TBRC 13508</strain>
    </source>
</reference>
<dbReference type="Proteomes" id="UP001165395">
    <property type="component" value="Unassembled WGS sequence"/>
</dbReference>
<keyword evidence="6" id="KW-0239">DNA-directed DNA polymerase</keyword>
<dbReference type="InterPro" id="IPR027417">
    <property type="entry name" value="P-loop_NTPase"/>
</dbReference>
<evidence type="ECO:0000256" key="2">
    <source>
        <dbReference type="ARBA" id="ARBA00014363"/>
    </source>
</evidence>
<dbReference type="PANTHER" id="PTHR11669:SF8">
    <property type="entry name" value="DNA POLYMERASE III SUBUNIT DELTA"/>
    <property type="match status" value="1"/>
</dbReference>
<evidence type="ECO:0000256" key="3">
    <source>
        <dbReference type="ARBA" id="ARBA00022679"/>
    </source>
</evidence>
<organism evidence="9 10">
    <name type="scientific">Leeia speluncae</name>
    <dbReference type="NCBI Taxonomy" id="2884804"/>
    <lineage>
        <taxon>Bacteria</taxon>
        <taxon>Pseudomonadati</taxon>
        <taxon>Pseudomonadota</taxon>
        <taxon>Betaproteobacteria</taxon>
        <taxon>Neisseriales</taxon>
        <taxon>Leeiaceae</taxon>
        <taxon>Leeia</taxon>
    </lineage>
</organism>
<evidence type="ECO:0000313" key="10">
    <source>
        <dbReference type="Proteomes" id="UP001165395"/>
    </source>
</evidence>
<dbReference type="SUPFAM" id="SSF52540">
    <property type="entry name" value="P-loop containing nucleoside triphosphate hydrolases"/>
    <property type="match status" value="1"/>
</dbReference>
<evidence type="ECO:0000256" key="5">
    <source>
        <dbReference type="ARBA" id="ARBA00022705"/>
    </source>
</evidence>
<dbReference type="GO" id="GO:0003887">
    <property type="term" value="F:DNA-directed DNA polymerase activity"/>
    <property type="evidence" value="ECO:0007669"/>
    <property type="project" value="UniProtKB-EC"/>
</dbReference>
<evidence type="ECO:0000256" key="4">
    <source>
        <dbReference type="ARBA" id="ARBA00022695"/>
    </source>
</evidence>
<protein>
    <recommendedName>
        <fullName evidence="2">DNA polymerase III subunit delta'</fullName>
        <ecNumber evidence="1">2.7.7.7</ecNumber>
    </recommendedName>
</protein>
<dbReference type="InterPro" id="IPR015199">
    <property type="entry name" value="DNA_pol_III_delta_C"/>
</dbReference>
<keyword evidence="4 9" id="KW-0548">Nucleotidyltransferase</keyword>
<accession>A0ABS8D872</accession>
<dbReference type="NCBIfam" id="TIGR00678">
    <property type="entry name" value="holB"/>
    <property type="match status" value="1"/>
</dbReference>
<dbReference type="Pfam" id="PF13177">
    <property type="entry name" value="DNA_pol3_delta2"/>
    <property type="match status" value="1"/>
</dbReference>
<comment type="caution">
    <text evidence="9">The sequence shown here is derived from an EMBL/GenBank/DDBJ whole genome shotgun (WGS) entry which is preliminary data.</text>
</comment>
<keyword evidence="5" id="KW-0235">DNA replication</keyword>
<dbReference type="Gene3D" id="3.40.50.300">
    <property type="entry name" value="P-loop containing nucleotide triphosphate hydrolases"/>
    <property type="match status" value="1"/>
</dbReference>
<evidence type="ECO:0000256" key="7">
    <source>
        <dbReference type="ARBA" id="ARBA00049244"/>
    </source>
</evidence>
<keyword evidence="10" id="KW-1185">Reference proteome</keyword>
<evidence type="ECO:0000256" key="6">
    <source>
        <dbReference type="ARBA" id="ARBA00022932"/>
    </source>
</evidence>
<keyword evidence="3 9" id="KW-0808">Transferase</keyword>
<dbReference type="InterPro" id="IPR004622">
    <property type="entry name" value="DNA_pol_HolB"/>
</dbReference>
<evidence type="ECO:0000313" key="9">
    <source>
        <dbReference type="EMBL" id="MCB6184409.1"/>
    </source>
</evidence>